<accession>D7EAW5</accession>
<dbReference type="OrthoDB" id="98947at2157"/>
<dbReference type="Proteomes" id="UP000000391">
    <property type="component" value="Chromosome"/>
</dbReference>
<dbReference type="HOGENOM" id="CLU_132456_0_0_2"/>
<dbReference type="RefSeq" id="WP_013195047.1">
    <property type="nucleotide sequence ID" value="NC_014253.1"/>
</dbReference>
<evidence type="ECO:0000313" key="2">
    <source>
        <dbReference type="Proteomes" id="UP000000391"/>
    </source>
</evidence>
<dbReference type="GeneID" id="9347284"/>
<proteinExistence type="predicted"/>
<organism evidence="1 2">
    <name type="scientific">Methanohalobium evestigatum (strain ATCC BAA-1072 / DSM 3721 / NBRC 107634 / OCM 161 / Z-7303)</name>
    <dbReference type="NCBI Taxonomy" id="644295"/>
    <lineage>
        <taxon>Archaea</taxon>
        <taxon>Methanobacteriati</taxon>
        <taxon>Methanobacteriota</taxon>
        <taxon>Stenosarchaea group</taxon>
        <taxon>Methanomicrobia</taxon>
        <taxon>Methanosarcinales</taxon>
        <taxon>Methanosarcinaceae</taxon>
        <taxon>Methanohalobium</taxon>
    </lineage>
</organism>
<evidence type="ECO:0000313" key="1">
    <source>
        <dbReference type="EMBL" id="ADI74482.1"/>
    </source>
</evidence>
<dbReference type="AlphaFoldDB" id="D7EAW5"/>
<reference evidence="1 2" key="1">
    <citation type="submission" date="2010-06" db="EMBL/GenBank/DDBJ databases">
        <title>Complete sequence chromosome of Methanohalobium evestigatum Z-7303.</title>
        <authorList>
            <consortium name="US DOE Joint Genome Institute"/>
            <person name="Lucas S."/>
            <person name="Copeland A."/>
            <person name="Lapidus A."/>
            <person name="Cheng J.-F."/>
            <person name="Bruce D."/>
            <person name="Goodwin L."/>
            <person name="Pitluck S."/>
            <person name="Saunders E."/>
            <person name="Detter J.C."/>
            <person name="Han C."/>
            <person name="Tapia R."/>
            <person name="Land M."/>
            <person name="Hauser L."/>
            <person name="Kyrpides N."/>
            <person name="Mikhailova N."/>
            <person name="Sieprawska-Lupa M."/>
            <person name="Whitman W.B."/>
            <person name="Anderson I."/>
            <person name="Woyke T."/>
        </authorList>
    </citation>
    <scope>NUCLEOTIDE SEQUENCE [LARGE SCALE GENOMIC DNA]</scope>
    <source>
        <strain evidence="2">ATCC BAA-1072 / DSM 3721 / NBRC 107634 / OCM 161 / Z-7303</strain>
    </source>
</reference>
<dbReference type="STRING" id="644295.Metev_1642"/>
<protein>
    <submittedName>
        <fullName evidence="1">Uncharacterized protein</fullName>
    </submittedName>
</protein>
<sequence precursor="true">MVFGKKVLTTGLLLILVLLLPISMATAQETTQTQEQSEDELYKQLKSNISVFNQHADMIPGFVKSLVGNEEILVIIEKSNNDTLLIEAVTENAEITRFEKIGNKTQSDPTVKITTNKETVTSLMDSDNPVETFKKVRDEGKLDIEPVGGMKKAVFWVAEQLFNLFG</sequence>
<dbReference type="EMBL" id="CP002069">
    <property type="protein sequence ID" value="ADI74482.1"/>
    <property type="molecule type" value="Genomic_DNA"/>
</dbReference>
<gene>
    <name evidence="1" type="ordered locus">Metev_1642</name>
</gene>
<name>D7EAW5_METEZ</name>
<dbReference type="KEGG" id="mev:Metev_1642"/>
<keyword evidence="2" id="KW-1185">Reference proteome</keyword>